<feature type="chain" id="PRO_5043755276" description="PI-PLC X domain-containing protein 1" evidence="1">
    <location>
        <begin position="20"/>
        <end position="433"/>
    </location>
</feature>
<keyword evidence="1" id="KW-0732">Signal</keyword>
<name>A0AAW2HQ88_9NEOP</name>
<dbReference type="Gene3D" id="3.20.20.190">
    <property type="entry name" value="Phosphatidylinositol (PI) phosphodiesterase"/>
    <property type="match status" value="1"/>
</dbReference>
<dbReference type="InterPro" id="IPR017946">
    <property type="entry name" value="PLC-like_Pdiesterase_TIM-brl"/>
</dbReference>
<gene>
    <name evidence="2" type="ORF">PYX00_005083</name>
</gene>
<dbReference type="GO" id="GO:0008081">
    <property type="term" value="F:phosphoric diester hydrolase activity"/>
    <property type="evidence" value="ECO:0007669"/>
    <property type="project" value="InterPro"/>
</dbReference>
<dbReference type="PROSITE" id="PS50007">
    <property type="entry name" value="PIPLC_X_DOMAIN"/>
    <property type="match status" value="1"/>
</dbReference>
<proteinExistence type="predicted"/>
<feature type="signal peptide" evidence="1">
    <location>
        <begin position="1"/>
        <end position="19"/>
    </location>
</feature>
<accession>A0AAW2HQ88</accession>
<reference evidence="2" key="1">
    <citation type="journal article" date="2024" name="Gigascience">
        <title>Chromosome-level genome of the poultry shaft louse Menopon gallinae provides insight into the host-switching and adaptive evolution of parasitic lice.</title>
        <authorList>
            <person name="Xu Y."/>
            <person name="Ma L."/>
            <person name="Liu S."/>
            <person name="Liang Y."/>
            <person name="Liu Q."/>
            <person name="He Z."/>
            <person name="Tian L."/>
            <person name="Duan Y."/>
            <person name="Cai W."/>
            <person name="Li H."/>
            <person name="Song F."/>
        </authorList>
    </citation>
    <scope>NUCLEOTIDE SEQUENCE</scope>
    <source>
        <strain evidence="2">Cailab_2023a</strain>
    </source>
</reference>
<evidence type="ECO:0008006" key="3">
    <source>
        <dbReference type="Google" id="ProtNLM"/>
    </source>
</evidence>
<dbReference type="InterPro" id="IPR051057">
    <property type="entry name" value="PI-PLC_domain"/>
</dbReference>
<organism evidence="2">
    <name type="scientific">Menopon gallinae</name>
    <name type="common">poultry shaft louse</name>
    <dbReference type="NCBI Taxonomy" id="328185"/>
    <lineage>
        <taxon>Eukaryota</taxon>
        <taxon>Metazoa</taxon>
        <taxon>Ecdysozoa</taxon>
        <taxon>Arthropoda</taxon>
        <taxon>Hexapoda</taxon>
        <taxon>Insecta</taxon>
        <taxon>Pterygota</taxon>
        <taxon>Neoptera</taxon>
        <taxon>Paraneoptera</taxon>
        <taxon>Psocodea</taxon>
        <taxon>Troctomorpha</taxon>
        <taxon>Phthiraptera</taxon>
        <taxon>Amblycera</taxon>
        <taxon>Menoponidae</taxon>
        <taxon>Menopon</taxon>
    </lineage>
</organism>
<evidence type="ECO:0000256" key="1">
    <source>
        <dbReference type="SAM" id="SignalP"/>
    </source>
</evidence>
<dbReference type="PANTHER" id="PTHR13593:SF149">
    <property type="entry name" value="PHOSPHATIDYLINOSITOL-SPECIFIC PHOSPHOLIPASE C X DOMAIN CONTAINING, ISOFORM A"/>
    <property type="match status" value="1"/>
</dbReference>
<protein>
    <recommendedName>
        <fullName evidence="3">PI-PLC X domain-containing protein 1</fullName>
    </recommendedName>
</protein>
<evidence type="ECO:0000313" key="2">
    <source>
        <dbReference type="EMBL" id="KAL0271937.1"/>
    </source>
</evidence>
<comment type="caution">
    <text evidence="2">The sequence shown here is derived from an EMBL/GenBank/DDBJ whole genome shotgun (WGS) entry which is preliminary data.</text>
</comment>
<dbReference type="EMBL" id="JARGDH010000003">
    <property type="protein sequence ID" value="KAL0271937.1"/>
    <property type="molecule type" value="Genomic_DNA"/>
</dbReference>
<sequence>MTSVSFVYAFALIFPLAEANKALVMRKRDLGITSTCHQLHIEILISPIVAKGNSRQLEVQWEFSPNDNGDWIGLFASDPLNPLYPNYLPPLLQKIWVTSVHGWANTSIFEHHIEPDYLGYHGRCLSYYAAYFNSENSTLAVTCLRTEPNWMWNLRNEIGPRRLRHVFIPGTHDSASYNEYAVVEGETLVKKYSITQDESILAQLIYGVRYLDLRVGYYERSDEKWWANHGVVRIHPLRVILRDIKRFLNRTNEIVFLDVQEFPVGFGKTKEIHKKLVAYLEQELGDWAVSPNVGWEASFDQVWRTGKRLIISYDDREMVSQSRFLWTAVVQKWGNVRTVHDLYAYLSGVIERPPSVAWSAMAELTPSTLDVILDRLKGLRNMAEMVNHDVTAWFRKKSWAPKTNIVAVDFVRGSGIVRSAIEWNKFQGQCPFL</sequence>
<dbReference type="AlphaFoldDB" id="A0AAW2HQ88"/>
<dbReference type="SUPFAM" id="SSF51695">
    <property type="entry name" value="PLC-like phosphodiesterases"/>
    <property type="match status" value="1"/>
</dbReference>
<dbReference type="GO" id="GO:0006629">
    <property type="term" value="P:lipid metabolic process"/>
    <property type="evidence" value="ECO:0007669"/>
    <property type="project" value="InterPro"/>
</dbReference>
<dbReference type="PANTHER" id="PTHR13593">
    <property type="match status" value="1"/>
</dbReference>